<gene>
    <name evidence="5" type="ORF">FSB_LOCUS19983</name>
</gene>
<proteinExistence type="inferred from homology"/>
<dbReference type="EMBL" id="OIVN01001280">
    <property type="protein sequence ID" value="SPC92101.1"/>
    <property type="molecule type" value="Genomic_DNA"/>
</dbReference>
<dbReference type="Pfam" id="PF05701">
    <property type="entry name" value="WEMBL"/>
    <property type="match status" value="1"/>
</dbReference>
<feature type="compositionally biased region" description="Basic and acidic residues" evidence="4">
    <location>
        <begin position="9"/>
        <end position="21"/>
    </location>
</feature>
<evidence type="ECO:0000313" key="5">
    <source>
        <dbReference type="EMBL" id="SPC92101.1"/>
    </source>
</evidence>
<evidence type="ECO:0000256" key="4">
    <source>
        <dbReference type="SAM" id="MobiDB-lite"/>
    </source>
</evidence>
<dbReference type="InterPro" id="IPR008545">
    <property type="entry name" value="Web"/>
</dbReference>
<dbReference type="PANTHER" id="PTHR32054:SF70">
    <property type="entry name" value="OS07G0620100 PROTEIN"/>
    <property type="match status" value="1"/>
</dbReference>
<organism evidence="5">
    <name type="scientific">Fagus sylvatica</name>
    <name type="common">Beechnut</name>
    <dbReference type="NCBI Taxonomy" id="28930"/>
    <lineage>
        <taxon>Eukaryota</taxon>
        <taxon>Viridiplantae</taxon>
        <taxon>Streptophyta</taxon>
        <taxon>Embryophyta</taxon>
        <taxon>Tracheophyta</taxon>
        <taxon>Spermatophyta</taxon>
        <taxon>Magnoliopsida</taxon>
        <taxon>eudicotyledons</taxon>
        <taxon>Gunneridae</taxon>
        <taxon>Pentapetalae</taxon>
        <taxon>rosids</taxon>
        <taxon>fabids</taxon>
        <taxon>Fagales</taxon>
        <taxon>Fagaceae</taxon>
        <taxon>Fagus</taxon>
    </lineage>
</organism>
<dbReference type="PANTHER" id="PTHR32054">
    <property type="entry name" value="HEAVY CHAIN, PUTATIVE, EXPRESSED-RELATED-RELATED"/>
    <property type="match status" value="1"/>
</dbReference>
<feature type="coiled-coil region" evidence="3">
    <location>
        <begin position="100"/>
        <end position="131"/>
    </location>
</feature>
<dbReference type="GO" id="GO:0009904">
    <property type="term" value="P:chloroplast accumulation movement"/>
    <property type="evidence" value="ECO:0007669"/>
    <property type="project" value="TreeGrafter"/>
</dbReference>
<evidence type="ECO:0000256" key="2">
    <source>
        <dbReference type="ARBA" id="ARBA00023054"/>
    </source>
</evidence>
<keyword evidence="2 3" id="KW-0175">Coiled coil</keyword>
<dbReference type="AlphaFoldDB" id="A0A2N9FYS9"/>
<sequence length="221" mass="25445">MESYDEERIENQSHKTRDPRESSSSTLEAKMAELIKTKEELKRAKDNAMQSWLDSRPLIDELERLKSNFANAKNQSTRSNIIVSELESQLESTNTCIISKKEEELKATKMINEISQALDQTREKMERLKLETDEEPQARLKLKQVLCLKKQTLRTLQLKLQAAQLESEAFGASAAEALHYINCSEKDDTIVQLSHEDYYTLKGRAEEKTSLVGWRVSMSME</sequence>
<name>A0A2N9FYS9_FAGSY</name>
<protein>
    <submittedName>
        <fullName evidence="5">Uncharacterized protein</fullName>
    </submittedName>
</protein>
<evidence type="ECO:0000256" key="3">
    <source>
        <dbReference type="SAM" id="Coils"/>
    </source>
</evidence>
<reference evidence="5" key="1">
    <citation type="submission" date="2018-02" db="EMBL/GenBank/DDBJ databases">
        <authorList>
            <person name="Cohen D.B."/>
            <person name="Kent A.D."/>
        </authorList>
    </citation>
    <scope>NUCLEOTIDE SEQUENCE</scope>
</reference>
<feature type="region of interest" description="Disordered" evidence="4">
    <location>
        <begin position="1"/>
        <end position="28"/>
    </location>
</feature>
<dbReference type="GO" id="GO:0009903">
    <property type="term" value="P:chloroplast avoidance movement"/>
    <property type="evidence" value="ECO:0007669"/>
    <property type="project" value="TreeGrafter"/>
</dbReference>
<dbReference type="GO" id="GO:0005829">
    <property type="term" value="C:cytosol"/>
    <property type="evidence" value="ECO:0007669"/>
    <property type="project" value="TreeGrafter"/>
</dbReference>
<accession>A0A2N9FYS9</accession>
<comment type="similarity">
    <text evidence="1">Belongs to the WEB family.</text>
</comment>
<evidence type="ECO:0000256" key="1">
    <source>
        <dbReference type="ARBA" id="ARBA00005485"/>
    </source>
</evidence>